<protein>
    <submittedName>
        <fullName evidence="2">Uncharacterized protein</fullName>
    </submittedName>
</protein>
<reference evidence="2" key="3">
    <citation type="submission" date="2018-05" db="EMBL/GenBank/DDBJ databases">
        <title>OgluRS3 (Oryza glumaepatula Reference Sequence Version 3).</title>
        <authorList>
            <person name="Zhang J."/>
            <person name="Kudrna D."/>
            <person name="Lee S."/>
            <person name="Talag J."/>
            <person name="Welchert J."/>
            <person name="Wing R.A."/>
        </authorList>
    </citation>
    <scope>NUCLEOTIDE SEQUENCE [LARGE SCALE GENOMIC DNA]</scope>
</reference>
<keyword evidence="1" id="KW-1133">Transmembrane helix</keyword>
<name>A0A0D9Y490_9ORYZ</name>
<dbReference type="eggNOG" id="ENOG502R75M">
    <property type="taxonomic scope" value="Eukaryota"/>
</dbReference>
<dbReference type="PANTHER" id="PTHR46610:SF20">
    <property type="entry name" value="OS05G0181300 PROTEIN"/>
    <property type="match status" value="1"/>
</dbReference>
<reference evidence="2" key="2">
    <citation type="submission" date="2015-04" db="UniProtKB">
        <authorList>
            <consortium name="EnsemblPlants"/>
        </authorList>
    </citation>
    <scope>IDENTIFICATION</scope>
</reference>
<keyword evidence="1" id="KW-0472">Membrane</keyword>
<accession>A0A0D9Y490</accession>
<feature type="transmembrane region" description="Helical" evidence="1">
    <location>
        <begin position="47"/>
        <end position="67"/>
    </location>
</feature>
<evidence type="ECO:0000313" key="2">
    <source>
        <dbReference type="EnsemblPlants" id="OGLUM01G05950.1"/>
    </source>
</evidence>
<dbReference type="PANTHER" id="PTHR46610">
    <property type="entry name" value="OS05G0181300 PROTEIN"/>
    <property type="match status" value="1"/>
</dbReference>
<dbReference type="EnsemblPlants" id="OGLUM01G05950.1">
    <property type="protein sequence ID" value="OGLUM01G05950.1"/>
    <property type="gene ID" value="OGLUM01G05950"/>
</dbReference>
<dbReference type="Pfam" id="PF20100">
    <property type="entry name" value="DUF6490"/>
    <property type="match status" value="1"/>
</dbReference>
<dbReference type="Proteomes" id="UP000026961">
    <property type="component" value="Chromosome 1"/>
</dbReference>
<keyword evidence="1" id="KW-0812">Transmembrane</keyword>
<sequence length="155" mass="16331">MDDDLSKKPQREQDGDNALLPCVIAGFLVAGHVAACTYRAAAEPRDLAFVAAAYTMLALLLYCVGRFEALAADGSSPAAAVARERLRLPVWALSTALTVLFSSRVAPMMPPPLNALVVAMSVVVTVGGFCLLFLGNAGEDDDDEDEAASDQDEEV</sequence>
<evidence type="ECO:0000313" key="3">
    <source>
        <dbReference type="Proteomes" id="UP000026961"/>
    </source>
</evidence>
<dbReference type="InterPro" id="IPR045501">
    <property type="entry name" value="DUF6490"/>
</dbReference>
<proteinExistence type="predicted"/>
<dbReference type="HOGENOM" id="CLU_120305_1_0_1"/>
<feature type="transmembrane region" description="Helical" evidence="1">
    <location>
        <begin position="113"/>
        <end position="134"/>
    </location>
</feature>
<feature type="transmembrane region" description="Helical" evidence="1">
    <location>
        <begin position="88"/>
        <end position="107"/>
    </location>
</feature>
<organism evidence="2">
    <name type="scientific">Oryza glumipatula</name>
    <dbReference type="NCBI Taxonomy" id="40148"/>
    <lineage>
        <taxon>Eukaryota</taxon>
        <taxon>Viridiplantae</taxon>
        <taxon>Streptophyta</taxon>
        <taxon>Embryophyta</taxon>
        <taxon>Tracheophyta</taxon>
        <taxon>Spermatophyta</taxon>
        <taxon>Magnoliopsida</taxon>
        <taxon>Liliopsida</taxon>
        <taxon>Poales</taxon>
        <taxon>Poaceae</taxon>
        <taxon>BOP clade</taxon>
        <taxon>Oryzoideae</taxon>
        <taxon>Oryzeae</taxon>
        <taxon>Oryzinae</taxon>
        <taxon>Oryza</taxon>
    </lineage>
</organism>
<dbReference type="AlphaFoldDB" id="A0A0D9Y490"/>
<evidence type="ECO:0000256" key="1">
    <source>
        <dbReference type="SAM" id="Phobius"/>
    </source>
</evidence>
<keyword evidence="3" id="KW-1185">Reference proteome</keyword>
<dbReference type="Gramene" id="OGLUM01G05950.1">
    <property type="protein sequence ID" value="OGLUM01G05950.1"/>
    <property type="gene ID" value="OGLUM01G05950"/>
</dbReference>
<reference evidence="2" key="1">
    <citation type="submission" date="2013-08" db="EMBL/GenBank/DDBJ databases">
        <title>Oryza genome evolution.</title>
        <authorList>
            <person name="Wing R.A."/>
            <person name="Panaud O."/>
            <person name="Oliveira A.C."/>
        </authorList>
    </citation>
    <scope>NUCLEOTIDE SEQUENCE</scope>
</reference>
<feature type="transmembrane region" description="Helical" evidence="1">
    <location>
        <begin position="18"/>
        <end position="41"/>
    </location>
</feature>